<dbReference type="Pfam" id="PF11954">
    <property type="entry name" value="DUF3471"/>
    <property type="match status" value="2"/>
</dbReference>
<keyword evidence="2" id="KW-0732">Signal</keyword>
<dbReference type="Gene3D" id="2.40.128.600">
    <property type="match status" value="2"/>
</dbReference>
<accession>A0A9P5SUD4</accession>
<evidence type="ECO:0000313" key="6">
    <source>
        <dbReference type="Proteomes" id="UP000696485"/>
    </source>
</evidence>
<dbReference type="Proteomes" id="UP000696485">
    <property type="component" value="Unassembled WGS sequence"/>
</dbReference>
<keyword evidence="6" id="KW-1185">Reference proteome</keyword>
<feature type="domain" description="Beta-lactamase-related" evidence="3">
    <location>
        <begin position="535"/>
        <end position="838"/>
    </location>
</feature>
<evidence type="ECO:0000259" key="4">
    <source>
        <dbReference type="Pfam" id="PF11954"/>
    </source>
</evidence>
<dbReference type="SUPFAM" id="SSF56601">
    <property type="entry name" value="beta-lactamase/transpeptidase-like"/>
    <property type="match status" value="2"/>
</dbReference>
<sequence length="988" mass="108923">MVKHLFLLSLALALQCTTITQAAGPDSAPRNTDAILAKLKVDIELARNQTGIPGMSVAIMHKGKLIFAEGFGKRNKHDPFTPETHSMLGSITKAFTATTVGELVAEGKMDWDTTPVITYLPEFETIDPTLTSQLTMQDLLSHRTTFPNIDAPWVWGTKPRRELIKRIRHVEVKPKLGVAMNYNNVMYAVAGEAAANVAGVTLEQLVHNKIFKPLGLSNTGFSMTEMSKNKNFAMPNYAASYEDAVAGRFIETPLDAPAKMIAAAGDMYATVLDLARWGQTVLNEGMVDGKQVLSKEGIAATLTAHTIYNPALRDPDFGLSVQYGMGWFLSTYKGNNFYEHSGSTSGYITDIAVFPNAELVVAVLTNSHMSALPMFLYNHVADELLGLRKSQDWLAVTAVEKTKMVYARRAEEGKDTFPKQIPNKPPSQELSAYAGEYFHPGYGPTTVRLEGGQLHMTLEAFEGVLTHYHFDTFTAVLSHTEERFNTLVTFSNGVDAKVASVSFAAPLSREVITYAKVDTNAIYAKLKLDLELARDQTGIPGMSVAVIHKGELVFAEGFGKRNKKDPFTPETRSMLASVTKAFTVTAVAELVAEGKMDWDTIPVNTYLPEFETHDPVLTPQLTMQDLLSHRTPLPGFDTTWVWSNETRRDLIKRIRHVPVKPKLGVRVNYNNVMYCVAGEAAANVAGISLEQLVCNKIFRPLGFSSMGFSSREMSKSRNYAIPYTAATYNDAVAGRFIELDPLDDGVEESAAAGDMYSNVLDLARWGRTVMKGGVQNGKQVLSKEGVEATPTAHNIARSANRDPDFGLSVQYGGGSYGYITNLALFPVADLVIAHLTNVRMMAMPLRALFHIADEILGLRKTRNWLTDISIEMIKNMYALMDEKAQGNFPERVPNKPPAHALVEYADEYDHPGIGTATVRLDGDHLHITLAAFQGVLAHYHFDMFTTVFEHTPEKMGRLVTFSTGPDGKVSGATFAVLEDEEYYYEKIK</sequence>
<feature type="domain" description="Peptidase S12 Pab87-related C-terminal" evidence="4">
    <location>
        <begin position="891"/>
        <end position="980"/>
    </location>
</feature>
<feature type="signal peptide" evidence="2">
    <location>
        <begin position="1"/>
        <end position="22"/>
    </location>
</feature>
<feature type="domain" description="Peptidase S12 Pab87-related C-terminal" evidence="4">
    <location>
        <begin position="420"/>
        <end position="504"/>
    </location>
</feature>
<name>A0A9P5SUD4_9FUNG</name>
<feature type="chain" id="PRO_5040127282" evidence="2">
    <location>
        <begin position="23"/>
        <end position="988"/>
    </location>
</feature>
<comment type="similarity">
    <text evidence="1">Belongs to the peptidase S12 family.</text>
</comment>
<evidence type="ECO:0000256" key="2">
    <source>
        <dbReference type="SAM" id="SignalP"/>
    </source>
</evidence>
<dbReference type="PANTHER" id="PTHR46825:SF15">
    <property type="entry name" value="BETA-LACTAMASE-RELATED DOMAIN-CONTAINING PROTEIN"/>
    <property type="match status" value="1"/>
</dbReference>
<dbReference type="InterPro" id="IPR021860">
    <property type="entry name" value="Peptidase_S12_Pab87-rel_C"/>
</dbReference>
<dbReference type="Pfam" id="PF00144">
    <property type="entry name" value="Beta-lactamase"/>
    <property type="match status" value="2"/>
</dbReference>
<reference evidence="5" key="1">
    <citation type="journal article" date="2020" name="Fungal Divers.">
        <title>Resolving the Mortierellaceae phylogeny through synthesis of multi-gene phylogenetics and phylogenomics.</title>
        <authorList>
            <person name="Vandepol N."/>
            <person name="Liber J."/>
            <person name="Desiro A."/>
            <person name="Na H."/>
            <person name="Kennedy M."/>
            <person name="Barry K."/>
            <person name="Grigoriev I.V."/>
            <person name="Miller A.N."/>
            <person name="O'Donnell K."/>
            <person name="Stajich J.E."/>
            <person name="Bonito G."/>
        </authorList>
    </citation>
    <scope>NUCLEOTIDE SEQUENCE</scope>
    <source>
        <strain evidence="5">NVP1</strain>
    </source>
</reference>
<organism evidence="5 6">
    <name type="scientific">Podila minutissima</name>
    <dbReference type="NCBI Taxonomy" id="64525"/>
    <lineage>
        <taxon>Eukaryota</taxon>
        <taxon>Fungi</taxon>
        <taxon>Fungi incertae sedis</taxon>
        <taxon>Mucoromycota</taxon>
        <taxon>Mortierellomycotina</taxon>
        <taxon>Mortierellomycetes</taxon>
        <taxon>Mortierellales</taxon>
        <taxon>Mortierellaceae</taxon>
        <taxon>Podila</taxon>
    </lineage>
</organism>
<dbReference type="InterPro" id="IPR012338">
    <property type="entry name" value="Beta-lactam/transpept-like"/>
</dbReference>
<protein>
    <submittedName>
        <fullName evidence="5">Uncharacterized protein</fullName>
    </submittedName>
</protein>
<gene>
    <name evidence="5" type="ORF">BG006_011293</name>
</gene>
<evidence type="ECO:0000313" key="5">
    <source>
        <dbReference type="EMBL" id="KAF9335522.1"/>
    </source>
</evidence>
<evidence type="ECO:0000259" key="3">
    <source>
        <dbReference type="Pfam" id="PF00144"/>
    </source>
</evidence>
<evidence type="ECO:0000256" key="1">
    <source>
        <dbReference type="ARBA" id="ARBA00038215"/>
    </source>
</evidence>
<comment type="caution">
    <text evidence="5">The sequence shown here is derived from an EMBL/GenBank/DDBJ whole genome shotgun (WGS) entry which is preliminary data.</text>
</comment>
<dbReference type="InterPro" id="IPR001466">
    <property type="entry name" value="Beta-lactam-related"/>
</dbReference>
<dbReference type="EMBL" id="JAAAUY010000096">
    <property type="protein sequence ID" value="KAF9335522.1"/>
    <property type="molecule type" value="Genomic_DNA"/>
</dbReference>
<dbReference type="PANTHER" id="PTHR46825">
    <property type="entry name" value="D-ALANYL-D-ALANINE-CARBOXYPEPTIDASE/ENDOPEPTIDASE AMPH"/>
    <property type="match status" value="1"/>
</dbReference>
<proteinExistence type="inferred from homology"/>
<dbReference type="AlphaFoldDB" id="A0A9P5SUD4"/>
<dbReference type="InterPro" id="IPR050491">
    <property type="entry name" value="AmpC-like"/>
</dbReference>
<feature type="domain" description="Beta-lactamase-related" evidence="3">
    <location>
        <begin position="48"/>
        <end position="368"/>
    </location>
</feature>
<dbReference type="Gene3D" id="3.40.710.10">
    <property type="entry name" value="DD-peptidase/beta-lactamase superfamily"/>
    <property type="match status" value="2"/>
</dbReference>